<organism evidence="8 10">
    <name type="scientific">Sphagnum jensenii</name>
    <dbReference type="NCBI Taxonomy" id="128206"/>
    <lineage>
        <taxon>Eukaryota</taxon>
        <taxon>Viridiplantae</taxon>
        <taxon>Streptophyta</taxon>
        <taxon>Embryophyta</taxon>
        <taxon>Bryophyta</taxon>
        <taxon>Sphagnophytina</taxon>
        <taxon>Sphagnopsida</taxon>
        <taxon>Sphagnales</taxon>
        <taxon>Sphagnaceae</taxon>
        <taxon>Sphagnum</taxon>
    </lineage>
</organism>
<dbReference type="PROSITE" id="PS50071">
    <property type="entry name" value="HOMEOBOX_2"/>
    <property type="match status" value="1"/>
</dbReference>
<dbReference type="Proteomes" id="UP001497522">
    <property type="component" value="Chromosome 7"/>
</dbReference>
<comment type="subcellular location">
    <subcellularLocation>
        <location evidence="1 5">Nucleus</location>
    </subcellularLocation>
</comment>
<name>A0ABP1A283_9BRYO</name>
<evidence type="ECO:0000259" key="7">
    <source>
        <dbReference type="PROSITE" id="PS50071"/>
    </source>
</evidence>
<evidence type="ECO:0000313" key="8">
    <source>
        <dbReference type="EMBL" id="CAK9856994.1"/>
    </source>
</evidence>
<evidence type="ECO:0000313" key="9">
    <source>
        <dbReference type="EMBL" id="CAK9879530.1"/>
    </source>
</evidence>
<keyword evidence="3 5" id="KW-0371">Homeobox</keyword>
<dbReference type="PANTHER" id="PTHR15467:SF9">
    <property type="entry name" value="HOMEOBOX DOMAIN-CONTAINING PROTEIN"/>
    <property type="match status" value="1"/>
</dbReference>
<protein>
    <recommendedName>
        <fullName evidence="7">Homeobox domain-containing protein</fullName>
    </recommendedName>
</protein>
<keyword evidence="10" id="KW-1185">Reference proteome</keyword>
<keyword evidence="4 5" id="KW-0539">Nucleus</keyword>
<dbReference type="InterPro" id="IPR001356">
    <property type="entry name" value="HD"/>
</dbReference>
<evidence type="ECO:0000256" key="3">
    <source>
        <dbReference type="ARBA" id="ARBA00023155"/>
    </source>
</evidence>
<dbReference type="EMBL" id="CAXHBF010000609">
    <property type="protein sequence ID" value="CAK9856994.1"/>
    <property type="molecule type" value="Genomic_DNA"/>
</dbReference>
<feature type="domain" description="Homeobox" evidence="7">
    <location>
        <begin position="343"/>
        <end position="403"/>
    </location>
</feature>
<evidence type="ECO:0000313" key="10">
    <source>
        <dbReference type="Proteomes" id="UP001497522"/>
    </source>
</evidence>
<reference evidence="8" key="1">
    <citation type="submission" date="2024-03" db="EMBL/GenBank/DDBJ databases">
        <authorList>
            <consortium name="ELIXIR-Norway"/>
            <consortium name="Elixir Norway"/>
        </authorList>
    </citation>
    <scope>NUCLEOTIDE SEQUENCE</scope>
</reference>
<feature type="compositionally biased region" description="Acidic residues" evidence="6">
    <location>
        <begin position="203"/>
        <end position="227"/>
    </location>
</feature>
<evidence type="ECO:0000256" key="1">
    <source>
        <dbReference type="ARBA" id="ARBA00004123"/>
    </source>
</evidence>
<keyword evidence="2 5" id="KW-0238">DNA-binding</keyword>
<proteinExistence type="predicted"/>
<feature type="DNA-binding region" description="Homeobox" evidence="5">
    <location>
        <begin position="345"/>
        <end position="404"/>
    </location>
</feature>
<evidence type="ECO:0000256" key="4">
    <source>
        <dbReference type="ARBA" id="ARBA00023242"/>
    </source>
</evidence>
<feature type="region of interest" description="Disordered" evidence="6">
    <location>
        <begin position="140"/>
        <end position="230"/>
    </location>
</feature>
<dbReference type="EMBL" id="OZ023708">
    <property type="protein sequence ID" value="CAK9879530.1"/>
    <property type="molecule type" value="Genomic_DNA"/>
</dbReference>
<accession>A0ABP1A283</accession>
<dbReference type="Proteomes" id="UP001497522">
    <property type="component" value="Unassembled WGS sequence"/>
</dbReference>
<evidence type="ECO:0000256" key="5">
    <source>
        <dbReference type="PROSITE-ProRule" id="PRU00108"/>
    </source>
</evidence>
<gene>
    <name evidence="9" type="ORF">CSSPJE1EN2_LOCUS21043</name>
    <name evidence="8" type="ORF">CSSPJE1EN2_LOCUS26926</name>
</gene>
<evidence type="ECO:0000256" key="2">
    <source>
        <dbReference type="ARBA" id="ARBA00023125"/>
    </source>
</evidence>
<evidence type="ECO:0000256" key="6">
    <source>
        <dbReference type="SAM" id="MobiDB-lite"/>
    </source>
</evidence>
<dbReference type="InterPro" id="IPR009057">
    <property type="entry name" value="Homeodomain-like_sf"/>
</dbReference>
<dbReference type="SUPFAM" id="SSF46689">
    <property type="entry name" value="Homeodomain-like"/>
    <property type="match status" value="1"/>
</dbReference>
<dbReference type="Gene3D" id="1.10.10.60">
    <property type="entry name" value="Homeodomain-like"/>
    <property type="match status" value="1"/>
</dbReference>
<sequence length="410" mass="46174">MAAATLIFSTISSTSCCWKARCSSVVLPRSACLQSSSCGFRCVRFPQSQIHLLKARRRPALVCAARTGRRRQGSSSSKIKKKRIEEDDAAAEAALEALFLQLEKDLELDGESGEAEDDDDITEEEMIAFEQELNAVLGLGEDDEDDGEGDDEAAEEGEVESENGETGLLDMVMKDGIYGHTTTSHPDEDQKLKFASNGRLEVEEYSYDSYEDEDDDYDEEDEEEEEEQRTVKLEKWQLKKLAVAVEKGRRRVNVKSLAADVRMDRSDVLSFLRDPPLDLLVMSASLEDSDSSDDEDESAQITNSRLAELTRTRRLAPTGLPDKRIPKLMKQATLAPGGGAGGPQSWQRNKRLRKEHIATFERVYRQSKRPSNAMIENLVMLTHVPRQKILQWFNEQRSKNETRPTFEDAL</sequence>
<feature type="compositionally biased region" description="Acidic residues" evidence="6">
    <location>
        <begin position="140"/>
        <end position="163"/>
    </location>
</feature>
<dbReference type="PANTHER" id="PTHR15467">
    <property type="entry name" value="ZINC-FINGERS AND HOMEOBOXES RELATED"/>
    <property type="match status" value="1"/>
</dbReference>